<keyword evidence="3 5" id="KW-1133">Transmembrane helix</keyword>
<dbReference type="GO" id="GO:0008273">
    <property type="term" value="F:calcium, potassium:sodium antiporter activity"/>
    <property type="evidence" value="ECO:0007669"/>
    <property type="project" value="TreeGrafter"/>
</dbReference>
<feature type="domain" description="Sodium/calcium exchanger membrane region" evidence="6">
    <location>
        <begin position="175"/>
        <end position="310"/>
    </location>
</feature>
<reference evidence="7" key="1">
    <citation type="submission" date="2018-06" db="EMBL/GenBank/DDBJ databases">
        <authorList>
            <person name="Zhirakovskaya E."/>
        </authorList>
    </citation>
    <scope>NUCLEOTIDE SEQUENCE</scope>
</reference>
<dbReference type="Gene3D" id="1.20.1420.30">
    <property type="entry name" value="NCX, central ion-binding region"/>
    <property type="match status" value="1"/>
</dbReference>
<feature type="transmembrane region" description="Helical" evidence="5">
    <location>
        <begin position="197"/>
        <end position="215"/>
    </location>
</feature>
<feature type="transmembrane region" description="Helical" evidence="5">
    <location>
        <begin position="106"/>
        <end position="124"/>
    </location>
</feature>
<dbReference type="AlphaFoldDB" id="A0A3B0RXC2"/>
<keyword evidence="4 5" id="KW-0472">Membrane</keyword>
<feature type="transmembrane region" description="Helical" evidence="5">
    <location>
        <begin position="236"/>
        <end position="257"/>
    </location>
</feature>
<dbReference type="InterPro" id="IPR044880">
    <property type="entry name" value="NCX_ion-bd_dom_sf"/>
</dbReference>
<evidence type="ECO:0000256" key="2">
    <source>
        <dbReference type="ARBA" id="ARBA00022692"/>
    </source>
</evidence>
<dbReference type="GO" id="GO:0005886">
    <property type="term" value="C:plasma membrane"/>
    <property type="evidence" value="ECO:0007669"/>
    <property type="project" value="TreeGrafter"/>
</dbReference>
<feature type="domain" description="Sodium/calcium exchanger membrane region" evidence="6">
    <location>
        <begin position="7"/>
        <end position="142"/>
    </location>
</feature>
<dbReference type="GO" id="GO:0006874">
    <property type="term" value="P:intracellular calcium ion homeostasis"/>
    <property type="evidence" value="ECO:0007669"/>
    <property type="project" value="TreeGrafter"/>
</dbReference>
<dbReference type="EMBL" id="UOEI01000225">
    <property type="protein sequence ID" value="VAV98190.1"/>
    <property type="molecule type" value="Genomic_DNA"/>
</dbReference>
<keyword evidence="2 5" id="KW-0812">Transmembrane</keyword>
<feature type="transmembrane region" description="Helical" evidence="5">
    <location>
        <begin position="75"/>
        <end position="94"/>
    </location>
</feature>
<proteinExistence type="predicted"/>
<accession>A0A3B0RXC2</accession>
<dbReference type="Pfam" id="PF01699">
    <property type="entry name" value="Na_Ca_ex"/>
    <property type="match status" value="2"/>
</dbReference>
<feature type="transmembrane region" description="Helical" evidence="5">
    <location>
        <begin position="130"/>
        <end position="148"/>
    </location>
</feature>
<organism evidence="7">
    <name type="scientific">hydrothermal vent metagenome</name>
    <dbReference type="NCBI Taxonomy" id="652676"/>
    <lineage>
        <taxon>unclassified sequences</taxon>
        <taxon>metagenomes</taxon>
        <taxon>ecological metagenomes</taxon>
    </lineage>
</organism>
<evidence type="ECO:0000256" key="5">
    <source>
        <dbReference type="SAM" id="Phobius"/>
    </source>
</evidence>
<feature type="transmembrane region" description="Helical" evidence="5">
    <location>
        <begin position="169"/>
        <end position="191"/>
    </location>
</feature>
<gene>
    <name evidence="7" type="ORF">MNBD_ACTINO01-2404</name>
</gene>
<dbReference type="GO" id="GO:0005262">
    <property type="term" value="F:calcium channel activity"/>
    <property type="evidence" value="ECO:0007669"/>
    <property type="project" value="TreeGrafter"/>
</dbReference>
<evidence type="ECO:0000256" key="4">
    <source>
        <dbReference type="ARBA" id="ARBA00023136"/>
    </source>
</evidence>
<feature type="transmembrane region" description="Helical" evidence="5">
    <location>
        <begin position="6"/>
        <end position="23"/>
    </location>
</feature>
<name>A0A3B0RXC2_9ZZZZ</name>
<dbReference type="InterPro" id="IPR004481">
    <property type="entry name" value="K/Na/Ca-exchanger"/>
</dbReference>
<evidence type="ECO:0000256" key="3">
    <source>
        <dbReference type="ARBA" id="ARBA00022989"/>
    </source>
</evidence>
<dbReference type="InterPro" id="IPR004837">
    <property type="entry name" value="NaCa_Exmemb"/>
</dbReference>
<evidence type="ECO:0000256" key="1">
    <source>
        <dbReference type="ARBA" id="ARBA00004141"/>
    </source>
</evidence>
<evidence type="ECO:0000313" key="7">
    <source>
        <dbReference type="EMBL" id="VAV98190.1"/>
    </source>
</evidence>
<sequence length="311" mass="31980">MLIDIIRVLAGLVVLIVAADRLVLSAVRIAKTLNVSTIIIGAVIVGFGTSVPEFVVSSVASAQGNLDLALSNVVASNTSNITLVLGTAALIAAISTKHAVIKREGLLMLVAVSALAVILFPQSVTRIEGAILVVGMAAAIWALVRWGKQSTNEEADGELDDIEADPDRLWVEVIYGVASLVATIAAGQQLLVGVENIGSAIGLSVVFMGLITGVGTSLPELSAAIAASRRKQSDLVLGNVLGSNVFNSLGVAGLAIFVRPGTLTALSPLLVGMMVATALFAGIFAATAQRITRLEGFVLVLLFLVYAAMSL</sequence>
<dbReference type="PANTHER" id="PTHR10846">
    <property type="entry name" value="SODIUM/POTASSIUM/CALCIUM EXCHANGER"/>
    <property type="match status" value="1"/>
</dbReference>
<protein>
    <recommendedName>
        <fullName evidence="6">Sodium/calcium exchanger membrane region domain-containing protein</fullName>
    </recommendedName>
</protein>
<dbReference type="PANTHER" id="PTHR10846:SF8">
    <property type="entry name" value="INNER MEMBRANE PROTEIN YRBG"/>
    <property type="match status" value="1"/>
</dbReference>
<feature type="transmembrane region" description="Helical" evidence="5">
    <location>
        <begin position="35"/>
        <end position="55"/>
    </location>
</feature>
<comment type="subcellular location">
    <subcellularLocation>
        <location evidence="1">Membrane</location>
        <topology evidence="1">Multi-pass membrane protein</topology>
    </subcellularLocation>
</comment>
<feature type="transmembrane region" description="Helical" evidence="5">
    <location>
        <begin position="263"/>
        <end position="284"/>
    </location>
</feature>
<evidence type="ECO:0000259" key="6">
    <source>
        <dbReference type="Pfam" id="PF01699"/>
    </source>
</evidence>
<feature type="transmembrane region" description="Helical" evidence="5">
    <location>
        <begin position="291"/>
        <end position="309"/>
    </location>
</feature>